<dbReference type="RefSeq" id="WP_051193545.1">
    <property type="nucleotide sequence ID" value="NZ_JBIAQY010000010.1"/>
</dbReference>
<comment type="caution">
    <text evidence="1">The sequence shown here is derived from an EMBL/GenBank/DDBJ whole genome shotgun (WGS) entry which is preliminary data.</text>
</comment>
<proteinExistence type="predicted"/>
<evidence type="ECO:0000313" key="1">
    <source>
        <dbReference type="EMBL" id="MFF3571654.1"/>
    </source>
</evidence>
<organism evidence="1 2">
    <name type="scientific">Nocardia jiangxiensis</name>
    <dbReference type="NCBI Taxonomy" id="282685"/>
    <lineage>
        <taxon>Bacteria</taxon>
        <taxon>Bacillati</taxon>
        <taxon>Actinomycetota</taxon>
        <taxon>Actinomycetes</taxon>
        <taxon>Mycobacteriales</taxon>
        <taxon>Nocardiaceae</taxon>
        <taxon>Nocardia</taxon>
    </lineage>
</organism>
<accession>A0ABW6S8W9</accession>
<gene>
    <name evidence="1" type="ORF">ACFYXQ_28140</name>
</gene>
<dbReference type="EMBL" id="JBIAQY010000010">
    <property type="protein sequence ID" value="MFF3571654.1"/>
    <property type="molecule type" value="Genomic_DNA"/>
</dbReference>
<sequence>MTSILSGVPVISTLAAPVVILPDARAVIDPGVVGAVAAQAAREITGVCADVRVEARIARGAVELSMRLSVRYPMPVWQVSTACRNHVTERVRSRFDLPVHRLEIEMRGLVEL</sequence>
<reference evidence="1 2" key="1">
    <citation type="submission" date="2024-10" db="EMBL/GenBank/DDBJ databases">
        <title>The Natural Products Discovery Center: Release of the First 8490 Sequenced Strains for Exploring Actinobacteria Biosynthetic Diversity.</title>
        <authorList>
            <person name="Kalkreuter E."/>
            <person name="Kautsar S.A."/>
            <person name="Yang D."/>
            <person name="Bader C.D."/>
            <person name="Teijaro C.N."/>
            <person name="Fluegel L."/>
            <person name="Davis C.M."/>
            <person name="Simpson J.R."/>
            <person name="Lauterbach L."/>
            <person name="Steele A.D."/>
            <person name="Gui C."/>
            <person name="Meng S."/>
            <person name="Li G."/>
            <person name="Viehrig K."/>
            <person name="Ye F."/>
            <person name="Su P."/>
            <person name="Kiefer A.F."/>
            <person name="Nichols A."/>
            <person name="Cepeda A.J."/>
            <person name="Yan W."/>
            <person name="Fan B."/>
            <person name="Jiang Y."/>
            <person name="Adhikari A."/>
            <person name="Zheng C.-J."/>
            <person name="Schuster L."/>
            <person name="Cowan T.M."/>
            <person name="Smanski M.J."/>
            <person name="Chevrette M.G."/>
            <person name="De Carvalho L.P.S."/>
            <person name="Shen B."/>
        </authorList>
    </citation>
    <scope>NUCLEOTIDE SEQUENCE [LARGE SCALE GENOMIC DNA]</scope>
    <source>
        <strain evidence="1 2">NPDC002593</strain>
    </source>
</reference>
<keyword evidence="2" id="KW-1185">Reference proteome</keyword>
<name>A0ABW6S8W9_9NOCA</name>
<protein>
    <submittedName>
        <fullName evidence="1">Asp23/Gls24 family envelope stress response protein</fullName>
    </submittedName>
</protein>
<dbReference type="Proteomes" id="UP001601992">
    <property type="component" value="Unassembled WGS sequence"/>
</dbReference>
<evidence type="ECO:0000313" key="2">
    <source>
        <dbReference type="Proteomes" id="UP001601992"/>
    </source>
</evidence>